<dbReference type="InterPro" id="IPR055256">
    <property type="entry name" value="KH_1_KHDC4/BBP-like"/>
</dbReference>
<name>A0AAD9QDD2_ACRCE</name>
<dbReference type="CDD" id="cd22385">
    <property type="entry name" value="KH-I_KHDC4_rpt1"/>
    <property type="match status" value="1"/>
</dbReference>
<gene>
    <name evidence="8" type="ORF">P5673_018363</name>
</gene>
<dbReference type="EMBL" id="JARQWQ010000041">
    <property type="protein sequence ID" value="KAK2559223.1"/>
    <property type="molecule type" value="Genomic_DNA"/>
</dbReference>
<comment type="caution">
    <text evidence="8">The sequence shown here is derived from an EMBL/GenBank/DDBJ whole genome shotgun (WGS) entry which is preliminary data.</text>
</comment>
<dbReference type="Gene3D" id="3.30.1370.10">
    <property type="entry name" value="K Homology domain, type 1"/>
    <property type="match status" value="2"/>
</dbReference>
<feature type="region of interest" description="Disordered" evidence="5">
    <location>
        <begin position="395"/>
        <end position="640"/>
    </location>
</feature>
<dbReference type="InterPro" id="IPR047889">
    <property type="entry name" value="KHDC4_KH-I_second"/>
</dbReference>
<dbReference type="CDD" id="cd22386">
    <property type="entry name" value="KH-I_KHDC4_rpt2"/>
    <property type="match status" value="1"/>
</dbReference>
<dbReference type="PANTHER" id="PTHR15744:SF0">
    <property type="entry name" value="KH HOMOLOGY DOMAIN-CONTAINING PROTEIN 4"/>
    <property type="match status" value="1"/>
</dbReference>
<dbReference type="GO" id="GO:0005634">
    <property type="term" value="C:nucleus"/>
    <property type="evidence" value="ECO:0007669"/>
    <property type="project" value="InterPro"/>
</dbReference>
<sequence>MAASRRRKSKWDIPSADTDNPVAGNANFSATDAAKERAAKLNAMLAAQGKLAKGTPPPVMGHPSPAAKLIVQPPTSQDNGNKNLSQDLLTAEVEINDSAARTLLCRGTTQDEINRYSGAAVSTRGKYMTEQEKKEAEGTGVKPLYLCIQGLTQEKVDLAVKRIKEIMAGVDGNSNPTQTNPSTSQPQKMASPSPMHYVQEKVFVGLDNSMPEFNVKERLQGPGGNYFQHITTQTGAKVQLRGRGSGFIEPTSGKEAFEALYIYVSHGKVDGLAAAKKLVENLIQTQSKRQQHYGYSPYMNAVNQPGQLPSGYQPPPYGYPYPPLHGNGYPQPSQQPPGPGFMYNHPSHAGQPPHQRPPMPGHHGPPHSLPPQYCPSPSQVAGYIDQRAPHVAHRQPVPYHGYSPGPHDQRVRTDRHGPPGPHPENHLRPPPPPASIKPKQVEEEPSSGKQSHQDRAQRGSSHSEEEQPRRKFTEKIPVKGSPSMEQTYSGQPDKESSILNPTLGWDGLEQETERRPKQPMPPPLAPPPPKPRAKEQEFVAPPTPKGSMPPPSAVPIRGRVPGKREASPMSQEQAPKKKSKSDDDIVPKSSPIASLVAYGEDDSSDEEGSASPETKQMSSRQTDNGDSRRGGNLPFWAVRR</sequence>
<evidence type="ECO:0000259" key="6">
    <source>
        <dbReference type="Pfam" id="PF22675"/>
    </source>
</evidence>
<feature type="region of interest" description="Disordered" evidence="5">
    <location>
        <begin position="300"/>
        <end position="380"/>
    </location>
</feature>
<feature type="compositionally biased region" description="Basic and acidic residues" evidence="5">
    <location>
        <begin position="451"/>
        <end position="477"/>
    </location>
</feature>
<dbReference type="GO" id="GO:0003723">
    <property type="term" value="F:RNA binding"/>
    <property type="evidence" value="ECO:0007669"/>
    <property type="project" value="InterPro"/>
</dbReference>
<feature type="compositionally biased region" description="Basic and acidic residues" evidence="5">
    <location>
        <begin position="407"/>
        <end position="427"/>
    </location>
</feature>
<reference evidence="8" key="2">
    <citation type="journal article" date="2023" name="Science">
        <title>Genomic signatures of disease resistance in endangered staghorn corals.</title>
        <authorList>
            <person name="Vollmer S.V."/>
            <person name="Selwyn J.D."/>
            <person name="Despard B.A."/>
            <person name="Roesel C.L."/>
        </authorList>
    </citation>
    <scope>NUCLEOTIDE SEQUENCE</scope>
    <source>
        <strain evidence="8">K2</strain>
    </source>
</reference>
<dbReference type="Pfam" id="PF23469">
    <property type="entry name" value="KH_12"/>
    <property type="match status" value="1"/>
</dbReference>
<dbReference type="InterPro" id="IPR036612">
    <property type="entry name" value="KH_dom_type_1_sf"/>
</dbReference>
<dbReference type="InterPro" id="IPR047890">
    <property type="entry name" value="KHDC4_KH-I_first"/>
</dbReference>
<feature type="region of interest" description="Disordered" evidence="5">
    <location>
        <begin position="170"/>
        <end position="192"/>
    </location>
</feature>
<protein>
    <recommendedName>
        <fullName evidence="2">KH homology domain-containing protein 4</fullName>
    </recommendedName>
    <alternativeName>
        <fullName evidence="3">Brings lots of money 7</fullName>
    </alternativeName>
</protein>
<dbReference type="FunFam" id="3.30.1370.10:FF:000037">
    <property type="entry name" value="KH domain protein"/>
    <property type="match status" value="1"/>
</dbReference>
<evidence type="ECO:0000256" key="5">
    <source>
        <dbReference type="SAM" id="MobiDB-lite"/>
    </source>
</evidence>
<feature type="domain" description="ATP-dependent RNA helicase PRP5/DDX46/KHDC4 KH" evidence="7">
    <location>
        <begin position="90"/>
        <end position="169"/>
    </location>
</feature>
<dbReference type="PANTHER" id="PTHR15744">
    <property type="entry name" value="BLOM7"/>
    <property type="match status" value="1"/>
</dbReference>
<feature type="compositionally biased region" description="Pro residues" evidence="5">
    <location>
        <begin position="312"/>
        <end position="323"/>
    </location>
</feature>
<accession>A0AAD9QDD2</accession>
<evidence type="ECO:0000259" key="7">
    <source>
        <dbReference type="Pfam" id="PF23469"/>
    </source>
</evidence>
<evidence type="ECO:0000256" key="4">
    <source>
        <dbReference type="ARBA" id="ARBA00045732"/>
    </source>
</evidence>
<comment type="similarity">
    <text evidence="1">Belongs to the KHDC4 family.</text>
</comment>
<evidence type="ECO:0000256" key="2">
    <source>
        <dbReference type="ARBA" id="ARBA00017795"/>
    </source>
</evidence>
<evidence type="ECO:0000256" key="1">
    <source>
        <dbReference type="ARBA" id="ARBA00006093"/>
    </source>
</evidence>
<evidence type="ECO:0000256" key="3">
    <source>
        <dbReference type="ARBA" id="ARBA00030267"/>
    </source>
</evidence>
<dbReference type="Proteomes" id="UP001249851">
    <property type="component" value="Unassembled WGS sequence"/>
</dbReference>
<feature type="compositionally biased region" description="Acidic residues" evidence="5">
    <location>
        <begin position="599"/>
        <end position="608"/>
    </location>
</feature>
<dbReference type="AlphaFoldDB" id="A0AAD9QDD2"/>
<feature type="domain" description="KHDC4/BBP-like KH-domain type I" evidence="6">
    <location>
        <begin position="210"/>
        <end position="284"/>
    </location>
</feature>
<feature type="compositionally biased region" description="Pro residues" evidence="5">
    <location>
        <begin position="518"/>
        <end position="530"/>
    </location>
</feature>
<proteinExistence type="inferred from homology"/>
<evidence type="ECO:0000313" key="9">
    <source>
        <dbReference type="Proteomes" id="UP001249851"/>
    </source>
</evidence>
<evidence type="ECO:0000313" key="8">
    <source>
        <dbReference type="EMBL" id="KAK2559223.1"/>
    </source>
</evidence>
<dbReference type="Pfam" id="PF22675">
    <property type="entry name" value="KH-I_KHDC4-BBP"/>
    <property type="match status" value="1"/>
</dbReference>
<dbReference type="SUPFAM" id="SSF54791">
    <property type="entry name" value="Eukaryotic type KH-domain (KH-domain type I)"/>
    <property type="match status" value="2"/>
</dbReference>
<reference evidence="8" key="1">
    <citation type="journal article" date="2023" name="G3 (Bethesda)">
        <title>Whole genome assembly and annotation of the endangered Caribbean coral Acropora cervicornis.</title>
        <authorList>
            <person name="Selwyn J.D."/>
            <person name="Vollmer S.V."/>
        </authorList>
    </citation>
    <scope>NUCLEOTIDE SEQUENCE</scope>
    <source>
        <strain evidence="8">K2</strain>
    </source>
</reference>
<feature type="compositionally biased region" description="Pro residues" evidence="5">
    <location>
        <begin position="541"/>
        <end position="553"/>
    </location>
</feature>
<keyword evidence="9" id="KW-1185">Reference proteome</keyword>
<feature type="compositionally biased region" description="Polar residues" evidence="5">
    <location>
        <begin position="611"/>
        <end position="622"/>
    </location>
</feature>
<comment type="function">
    <text evidence="4">RNA-binding protein involved in pre-mRNA splicing. Interacts with the PRP19C/Prp19 complex/NTC/Nineteen complex which is part of the spliceosome. Involved in regulating splice site selection. Binds preferentially RNA with A/C rich sequences and poly-C stretches.</text>
</comment>
<feature type="compositionally biased region" description="Polar residues" evidence="5">
    <location>
        <begin position="172"/>
        <end position="190"/>
    </location>
</feature>
<organism evidence="8 9">
    <name type="scientific">Acropora cervicornis</name>
    <name type="common">Staghorn coral</name>
    <dbReference type="NCBI Taxonomy" id="6130"/>
    <lineage>
        <taxon>Eukaryota</taxon>
        <taxon>Metazoa</taxon>
        <taxon>Cnidaria</taxon>
        <taxon>Anthozoa</taxon>
        <taxon>Hexacorallia</taxon>
        <taxon>Scleractinia</taxon>
        <taxon>Astrocoeniina</taxon>
        <taxon>Acroporidae</taxon>
        <taxon>Acropora</taxon>
    </lineage>
</organism>
<feature type="region of interest" description="Disordered" evidence="5">
    <location>
        <begin position="1"/>
        <end position="29"/>
    </location>
</feature>
<dbReference type="InterPro" id="IPR056149">
    <property type="entry name" value="PRP5/DDX46/KHDC4_KH"/>
</dbReference>
<dbReference type="InterPro" id="IPR031121">
    <property type="entry name" value="RIK/BLOM7"/>
</dbReference>